<evidence type="ECO:0008006" key="4">
    <source>
        <dbReference type="Google" id="ProtNLM"/>
    </source>
</evidence>
<dbReference type="Proteomes" id="UP000274271">
    <property type="component" value="Unassembled WGS sequence"/>
</dbReference>
<dbReference type="InterPro" id="IPR011042">
    <property type="entry name" value="6-blade_b-propeller_TolB-like"/>
</dbReference>
<comment type="caution">
    <text evidence="2">The sequence shown here is derived from an EMBL/GenBank/DDBJ whole genome shotgun (WGS) entry which is preliminary data.</text>
</comment>
<dbReference type="SUPFAM" id="SSF82171">
    <property type="entry name" value="DPP6 N-terminal domain-like"/>
    <property type="match status" value="1"/>
</dbReference>
<dbReference type="PANTHER" id="PTHR36842">
    <property type="entry name" value="PROTEIN TOLB HOMOLOG"/>
    <property type="match status" value="1"/>
</dbReference>
<name>A0A3P1CIB9_9BACT</name>
<evidence type="ECO:0000313" key="3">
    <source>
        <dbReference type="Proteomes" id="UP000274271"/>
    </source>
</evidence>
<accession>A0A3P1CIB9</accession>
<dbReference type="Pfam" id="PF07676">
    <property type="entry name" value="PD40"/>
    <property type="match status" value="2"/>
</dbReference>
<evidence type="ECO:0000256" key="1">
    <source>
        <dbReference type="ARBA" id="ARBA00009820"/>
    </source>
</evidence>
<proteinExistence type="inferred from homology"/>
<protein>
    <recommendedName>
        <fullName evidence="4">DUF5050 domain-containing protein</fullName>
    </recommendedName>
</protein>
<dbReference type="Gene3D" id="2.120.10.30">
    <property type="entry name" value="TolB, C-terminal domain"/>
    <property type="match status" value="2"/>
</dbReference>
<gene>
    <name evidence="2" type="ORF">EHT87_20765</name>
</gene>
<reference evidence="2 3" key="1">
    <citation type="submission" date="2018-11" db="EMBL/GenBank/DDBJ databases">
        <authorList>
            <person name="Zhou Z."/>
            <person name="Wang G."/>
        </authorList>
    </citation>
    <scope>NUCLEOTIDE SEQUENCE [LARGE SCALE GENOMIC DNA]</scope>
    <source>
        <strain evidence="2 3">KCTC42998</strain>
    </source>
</reference>
<sequence length="457" mass="49983">MTSPGYSVFTFHGVLQPLYHETGLHTNKSGYGFTMKRSLFRLLPVFLTLLMACKEKAVDPTRRVRTVSLQISVAGTFYDLSWEPNRIVCITAPCPDVADVEAQEYEVQVATSELGAFHTYRTLSADAKSIRIPAADVGEQLVARIVSKNKGAPPANSNPVMASTAFLSQSAYYPGFGLTNDVVGGDVTPDGAKAVYTVLVQETAGTYATPLYVADLQNEQPITIKLITRLGAEASFSPNGNQLAYPSKTENGLIIYDMKTATSRTLPVADVTGIGSIAWSPDGKWLAYSTVSNDESRLWKMATSGGPATALTPVLPVHESNYIRQSSLDWSPDGRFIALSRARNDNSNDKWRATLSFYSPDGSGEVRYFETQPSWIDTQPSFSPDGKQLAFLSSRTDGLNTSYSLWVRDVATGKIRQIKLLPGLNPSSDYAPRWVGNERLVFMAVVQGKKAYYSVFL</sequence>
<organism evidence="2 3">
    <name type="scientific">Larkinella knui</name>
    <dbReference type="NCBI Taxonomy" id="2025310"/>
    <lineage>
        <taxon>Bacteria</taxon>
        <taxon>Pseudomonadati</taxon>
        <taxon>Bacteroidota</taxon>
        <taxon>Cytophagia</taxon>
        <taxon>Cytophagales</taxon>
        <taxon>Spirosomataceae</taxon>
        <taxon>Larkinella</taxon>
    </lineage>
</organism>
<dbReference type="EMBL" id="RQJP01000004">
    <property type="protein sequence ID" value="RRB12624.1"/>
    <property type="molecule type" value="Genomic_DNA"/>
</dbReference>
<evidence type="ECO:0000313" key="2">
    <source>
        <dbReference type="EMBL" id="RRB12624.1"/>
    </source>
</evidence>
<keyword evidence="3" id="KW-1185">Reference proteome</keyword>
<comment type="similarity">
    <text evidence="1">Belongs to the TolB family.</text>
</comment>
<dbReference type="AlphaFoldDB" id="A0A3P1CIB9"/>
<dbReference type="OrthoDB" id="9815657at2"/>
<dbReference type="PANTHER" id="PTHR36842:SF1">
    <property type="entry name" value="PROTEIN TOLB"/>
    <property type="match status" value="1"/>
</dbReference>
<dbReference type="InterPro" id="IPR011659">
    <property type="entry name" value="WD40"/>
</dbReference>